<sequence>MRLFAGLICFLFLTSCSLQSSSETHLQSAKENVLAMKEKQLNREVRLVFSQKLDQSSYPFKVRVKKDGKVSELEGRQFYEDWSLQNRHTNQIRLEKKNRQVFIYYSNQKETLSLTQAGLVSPRDHLILIRDMAQNIRELSAIRVHGKKAVLAEVKINEEKLAQRLKGRISSPHELNAFSGISNKVKVIYLLSYIPASKELLRLRVKINSPDSLQYQEITYDFASSS</sequence>
<name>A0A7W1WS91_9BACL</name>
<gene>
    <name evidence="2" type="ORF">H1191_12590</name>
</gene>
<organism evidence="2 3">
    <name type="scientific">Paenactinomyces guangxiensis</name>
    <dbReference type="NCBI Taxonomy" id="1490290"/>
    <lineage>
        <taxon>Bacteria</taxon>
        <taxon>Bacillati</taxon>
        <taxon>Bacillota</taxon>
        <taxon>Bacilli</taxon>
        <taxon>Bacillales</taxon>
        <taxon>Thermoactinomycetaceae</taxon>
        <taxon>Paenactinomyces</taxon>
    </lineage>
</organism>
<dbReference type="AlphaFoldDB" id="A0A7W1WS91"/>
<proteinExistence type="predicted"/>
<protein>
    <submittedName>
        <fullName evidence="2">Uncharacterized protein</fullName>
    </submittedName>
</protein>
<dbReference type="PROSITE" id="PS51257">
    <property type="entry name" value="PROKAR_LIPOPROTEIN"/>
    <property type="match status" value="1"/>
</dbReference>
<dbReference type="Proteomes" id="UP000535491">
    <property type="component" value="Unassembled WGS sequence"/>
</dbReference>
<dbReference type="RefSeq" id="WP_181752385.1">
    <property type="nucleotide sequence ID" value="NZ_JACEIQ010000012.1"/>
</dbReference>
<evidence type="ECO:0000313" key="2">
    <source>
        <dbReference type="EMBL" id="MBA4495145.1"/>
    </source>
</evidence>
<feature type="chain" id="PRO_5039102217" evidence="1">
    <location>
        <begin position="21"/>
        <end position="226"/>
    </location>
</feature>
<accession>A0A7W1WS91</accession>
<keyword evidence="3" id="KW-1185">Reference proteome</keyword>
<evidence type="ECO:0000256" key="1">
    <source>
        <dbReference type="SAM" id="SignalP"/>
    </source>
</evidence>
<comment type="caution">
    <text evidence="2">The sequence shown here is derived from an EMBL/GenBank/DDBJ whole genome shotgun (WGS) entry which is preliminary data.</text>
</comment>
<evidence type="ECO:0000313" key="3">
    <source>
        <dbReference type="Proteomes" id="UP000535491"/>
    </source>
</evidence>
<reference evidence="2 3" key="1">
    <citation type="submission" date="2020-07" db="EMBL/GenBank/DDBJ databases">
        <authorList>
            <person name="Feng H."/>
        </authorList>
    </citation>
    <scope>NUCLEOTIDE SEQUENCE [LARGE SCALE GENOMIC DNA]</scope>
    <source>
        <strain evidence="3">s-10</strain>
    </source>
</reference>
<dbReference type="EMBL" id="JACEIQ010000012">
    <property type="protein sequence ID" value="MBA4495145.1"/>
    <property type="molecule type" value="Genomic_DNA"/>
</dbReference>
<feature type="signal peptide" evidence="1">
    <location>
        <begin position="1"/>
        <end position="20"/>
    </location>
</feature>
<keyword evidence="1" id="KW-0732">Signal</keyword>